<keyword evidence="4" id="KW-1185">Reference proteome</keyword>
<evidence type="ECO:0008006" key="5">
    <source>
        <dbReference type="Google" id="ProtNLM"/>
    </source>
</evidence>
<name>A0A1W6ZYR2_9HYPH</name>
<evidence type="ECO:0000313" key="3">
    <source>
        <dbReference type="EMBL" id="ARQ02522.1"/>
    </source>
</evidence>
<feature type="signal peptide" evidence="2">
    <location>
        <begin position="1"/>
        <end position="39"/>
    </location>
</feature>
<feature type="chain" id="PRO_5012732562" description="DUF1236 domain-containing protein" evidence="2">
    <location>
        <begin position="40"/>
        <end position="166"/>
    </location>
</feature>
<sequence>MEMIMVNLKGRCAIAVVVMGAALVTAAPAMFFAAGDAVAQTGSPASSPAASSSGYTAQGNISPTADQVQSFVQSLENFVGQSLAGPAPAVGAKVPEGVKTQPMPPAAAAAVPEVKDHHVAKMDDQTILIVDPATGQIVGMISASDGSATTGAGTPSTPAPGSNGSK</sequence>
<dbReference type="KEGG" id="psin:CAK95_27965"/>
<evidence type="ECO:0000313" key="4">
    <source>
        <dbReference type="Proteomes" id="UP000194137"/>
    </source>
</evidence>
<gene>
    <name evidence="3" type="ORF">CAK95_27965</name>
</gene>
<proteinExistence type="predicted"/>
<accession>A0A1W6ZYR2</accession>
<protein>
    <recommendedName>
        <fullName evidence="5">DUF1236 domain-containing protein</fullName>
    </recommendedName>
</protein>
<dbReference type="AlphaFoldDB" id="A0A1W6ZYR2"/>
<organism evidence="3 4">
    <name type="scientific">Pseudorhodoplanes sinuspersici</name>
    <dbReference type="NCBI Taxonomy" id="1235591"/>
    <lineage>
        <taxon>Bacteria</taxon>
        <taxon>Pseudomonadati</taxon>
        <taxon>Pseudomonadota</taxon>
        <taxon>Alphaproteobacteria</taxon>
        <taxon>Hyphomicrobiales</taxon>
        <taxon>Pseudorhodoplanes</taxon>
    </lineage>
</organism>
<dbReference type="Proteomes" id="UP000194137">
    <property type="component" value="Chromosome"/>
</dbReference>
<keyword evidence="2" id="KW-0732">Signal</keyword>
<evidence type="ECO:0000256" key="1">
    <source>
        <dbReference type="SAM" id="MobiDB-lite"/>
    </source>
</evidence>
<reference evidence="3 4" key="1">
    <citation type="submission" date="2017-05" db="EMBL/GenBank/DDBJ databases">
        <title>Full genome sequence of Pseudorhodoplanes sinuspersici.</title>
        <authorList>
            <person name="Dastgheib S.M.M."/>
            <person name="Shavandi M."/>
            <person name="Tirandaz H."/>
        </authorList>
    </citation>
    <scope>NUCLEOTIDE SEQUENCE [LARGE SCALE GENOMIC DNA]</scope>
    <source>
        <strain evidence="3 4">RIPI110</strain>
    </source>
</reference>
<feature type="region of interest" description="Disordered" evidence="1">
    <location>
        <begin position="144"/>
        <end position="166"/>
    </location>
</feature>
<evidence type="ECO:0000256" key="2">
    <source>
        <dbReference type="SAM" id="SignalP"/>
    </source>
</evidence>
<dbReference type="EMBL" id="CP021112">
    <property type="protein sequence ID" value="ARQ02522.1"/>
    <property type="molecule type" value="Genomic_DNA"/>
</dbReference>